<sequence>MRKKFIGIAISLCVGLIGAAQANDAATAAIPIAPARTWKDPTHHMMLGAAHAGSRIVAVGAHGIVLLSDDEGKTYRQARTVPVSSTLSDVYFADASHGWAVGQWGVIIATDDGGETWKLQRSDTSTDQPLFSVYFSDAHHGWAVGLWSLMLRTDDGGQHWSVARLSPPPGRNKADLNLFRIFADRSGTLFVAAEQGFVLRSRDGGVSWEYLKTGGKGSLWAGTVAADGTLFVGGLLGHLYASRDEGGTWAAVDTGTDSSITDLATAGDRVFGVGLDGLTISGQSNAQRFVAKHRQDRQSLTAVVFSPTHTAVSFSQDGLVGR</sequence>
<dbReference type="SUPFAM" id="SSF50939">
    <property type="entry name" value="Sialidases"/>
    <property type="match status" value="1"/>
</dbReference>
<feature type="domain" description="Photosynthesis system II assembly factor Ycf48/Hcf136-like" evidence="4">
    <location>
        <begin position="80"/>
        <end position="167"/>
    </location>
</feature>
<dbReference type="InterPro" id="IPR028203">
    <property type="entry name" value="PSII_CF48-like_dom"/>
</dbReference>
<dbReference type="GO" id="GO:0015979">
    <property type="term" value="P:photosynthesis"/>
    <property type="evidence" value="ECO:0007669"/>
    <property type="project" value="UniProtKB-KW"/>
</dbReference>
<dbReference type="GO" id="GO:0016787">
    <property type="term" value="F:hydrolase activity"/>
    <property type="evidence" value="ECO:0007669"/>
    <property type="project" value="UniProtKB-KW"/>
</dbReference>
<dbReference type="GO" id="GO:0009523">
    <property type="term" value="C:photosystem II"/>
    <property type="evidence" value="ECO:0007669"/>
    <property type="project" value="UniProtKB-KW"/>
</dbReference>
<dbReference type="InterPro" id="IPR015943">
    <property type="entry name" value="WD40/YVTN_repeat-like_dom_sf"/>
</dbReference>
<dbReference type="AlphaFoldDB" id="A0A3D8JUH6"/>
<dbReference type="Proteomes" id="UP000256838">
    <property type="component" value="Unassembled WGS sequence"/>
</dbReference>
<dbReference type="EMBL" id="QRGA01000015">
    <property type="protein sequence ID" value="RDU96244.1"/>
    <property type="molecule type" value="Genomic_DNA"/>
</dbReference>
<evidence type="ECO:0000313" key="6">
    <source>
        <dbReference type="Proteomes" id="UP000256838"/>
    </source>
</evidence>
<dbReference type="PANTHER" id="PTHR47199:SF2">
    <property type="entry name" value="PHOTOSYSTEM II STABILITY_ASSEMBLY FACTOR HCF136, CHLOROPLASTIC"/>
    <property type="match status" value="1"/>
</dbReference>
<dbReference type="CDD" id="cd15482">
    <property type="entry name" value="Sialidase_non-viral"/>
    <property type="match status" value="1"/>
</dbReference>
<keyword evidence="6" id="KW-1185">Reference proteome</keyword>
<protein>
    <submittedName>
        <fullName evidence="5">Glycosyl hydrolase</fullName>
    </submittedName>
</protein>
<accession>A0A3D8JUH6</accession>
<comment type="caution">
    <text evidence="5">The sequence shown here is derived from an EMBL/GenBank/DDBJ whole genome shotgun (WGS) entry which is preliminary data.</text>
</comment>
<name>A0A3D8JUH6_9BURK</name>
<feature type="chain" id="PRO_5017602019" evidence="3">
    <location>
        <begin position="23"/>
        <end position="322"/>
    </location>
</feature>
<keyword evidence="2" id="KW-0604">Photosystem II</keyword>
<reference evidence="5 6" key="1">
    <citation type="submission" date="2018-08" db="EMBL/GenBank/DDBJ databases">
        <title>Paraburkholderia sp. DHOM06 isolated from forest soil.</title>
        <authorList>
            <person name="Gao Z.-H."/>
            <person name="Qiu L.-H."/>
        </authorList>
    </citation>
    <scope>NUCLEOTIDE SEQUENCE [LARGE SCALE GENOMIC DNA]</scope>
    <source>
        <strain evidence="5 6">DHOM06</strain>
    </source>
</reference>
<gene>
    <name evidence="5" type="ORF">DWV00_24365</name>
</gene>
<keyword evidence="5" id="KW-0378">Hydrolase</keyword>
<evidence type="ECO:0000259" key="4">
    <source>
        <dbReference type="Pfam" id="PF14870"/>
    </source>
</evidence>
<keyword evidence="3" id="KW-0732">Signal</keyword>
<dbReference type="OrthoDB" id="9767885at2"/>
<evidence type="ECO:0000256" key="1">
    <source>
        <dbReference type="ARBA" id="ARBA00022531"/>
    </source>
</evidence>
<feature type="signal peptide" evidence="3">
    <location>
        <begin position="1"/>
        <end position="22"/>
    </location>
</feature>
<dbReference type="RefSeq" id="WP_115536172.1">
    <property type="nucleotide sequence ID" value="NZ_QRGA01000015.1"/>
</dbReference>
<evidence type="ECO:0000313" key="5">
    <source>
        <dbReference type="EMBL" id="RDU96244.1"/>
    </source>
</evidence>
<dbReference type="Gene3D" id="2.130.10.10">
    <property type="entry name" value="YVTN repeat-like/Quinoprotein amine dehydrogenase"/>
    <property type="match status" value="1"/>
</dbReference>
<evidence type="ECO:0000256" key="3">
    <source>
        <dbReference type="SAM" id="SignalP"/>
    </source>
</evidence>
<proteinExistence type="predicted"/>
<evidence type="ECO:0000256" key="2">
    <source>
        <dbReference type="ARBA" id="ARBA00023276"/>
    </source>
</evidence>
<organism evidence="5 6">
    <name type="scientific">Trinickia dinghuensis</name>
    <dbReference type="NCBI Taxonomy" id="2291023"/>
    <lineage>
        <taxon>Bacteria</taxon>
        <taxon>Pseudomonadati</taxon>
        <taxon>Pseudomonadota</taxon>
        <taxon>Betaproteobacteria</taxon>
        <taxon>Burkholderiales</taxon>
        <taxon>Burkholderiaceae</taxon>
        <taxon>Trinickia</taxon>
    </lineage>
</organism>
<keyword evidence="1" id="KW-0602">Photosynthesis</keyword>
<dbReference type="PANTHER" id="PTHR47199">
    <property type="entry name" value="PHOTOSYSTEM II STABILITY/ASSEMBLY FACTOR HCF136, CHLOROPLASTIC"/>
    <property type="match status" value="1"/>
</dbReference>
<dbReference type="InterPro" id="IPR036278">
    <property type="entry name" value="Sialidase_sf"/>
</dbReference>
<dbReference type="Pfam" id="PF14870">
    <property type="entry name" value="PSII_BNR"/>
    <property type="match status" value="1"/>
</dbReference>